<dbReference type="InterPro" id="IPR036426">
    <property type="entry name" value="Bulb-type_lectin_dom_sf"/>
</dbReference>
<dbReference type="Pfam" id="PF14200">
    <property type="entry name" value="RicinB_lectin_2"/>
    <property type="match status" value="2"/>
</dbReference>
<dbReference type="SMART" id="SM00728">
    <property type="entry name" value="ChW"/>
    <property type="match status" value="2"/>
</dbReference>
<dbReference type="SUPFAM" id="SSF50370">
    <property type="entry name" value="Ricin B-like lectins"/>
    <property type="match status" value="1"/>
</dbReference>
<dbReference type="InterPro" id="IPR008999">
    <property type="entry name" value="Actin-crosslinking"/>
</dbReference>
<evidence type="ECO:0000259" key="1">
    <source>
        <dbReference type="PROSITE" id="PS50927"/>
    </source>
</evidence>
<dbReference type="InterPro" id="IPR036195">
    <property type="entry name" value="AbfB_ABD_sf"/>
</dbReference>
<dbReference type="InterPro" id="IPR007934">
    <property type="entry name" value="AbfB_ABD"/>
</dbReference>
<dbReference type="SMART" id="SM00458">
    <property type="entry name" value="RICIN"/>
    <property type="match status" value="1"/>
</dbReference>
<dbReference type="EMBL" id="JX649860">
    <property type="protein sequence ID" value="AGC71031.1"/>
    <property type="molecule type" value="Genomic_DNA"/>
</dbReference>
<dbReference type="InterPro" id="IPR001480">
    <property type="entry name" value="Bulb-type_lectin_dom"/>
</dbReference>
<dbReference type="GO" id="GO:0046373">
    <property type="term" value="P:L-arabinose metabolic process"/>
    <property type="evidence" value="ECO:0007669"/>
    <property type="project" value="InterPro"/>
</dbReference>
<dbReference type="PROSITE" id="PS50927">
    <property type="entry name" value="BULB_LECTIN"/>
    <property type="match status" value="1"/>
</dbReference>
<dbReference type="SUPFAM" id="SSF50405">
    <property type="entry name" value="Actin-crosslinking proteins"/>
    <property type="match status" value="1"/>
</dbReference>
<dbReference type="Gene3D" id="2.90.10.10">
    <property type="entry name" value="Bulb-type lectin domain"/>
    <property type="match status" value="1"/>
</dbReference>
<dbReference type="InterPro" id="IPR000772">
    <property type="entry name" value="Ricin_B_lectin"/>
</dbReference>
<dbReference type="InterPro" id="IPR035992">
    <property type="entry name" value="Ricin_B-like_lectins"/>
</dbReference>
<dbReference type="CDD" id="cd00161">
    <property type="entry name" value="beta-trefoil_Ricin-like"/>
    <property type="match status" value="1"/>
</dbReference>
<evidence type="ECO:0000313" key="2">
    <source>
        <dbReference type="EMBL" id="AGC71031.1"/>
    </source>
</evidence>
<accession>L7VUS5</accession>
<name>L7VUS5_9BACT</name>
<dbReference type="Pfam" id="PF05270">
    <property type="entry name" value="AbfB"/>
    <property type="match status" value="1"/>
</dbReference>
<dbReference type="PROSITE" id="PS50231">
    <property type="entry name" value="RICIN_B_LECTIN"/>
    <property type="match status" value="1"/>
</dbReference>
<dbReference type="InterPro" id="IPR006637">
    <property type="entry name" value="ChW"/>
</dbReference>
<dbReference type="Pfam" id="PF07538">
    <property type="entry name" value="ChW"/>
    <property type="match status" value="1"/>
</dbReference>
<dbReference type="Gene3D" id="2.80.10.50">
    <property type="match status" value="3"/>
</dbReference>
<dbReference type="AlphaFoldDB" id="L7VUS5"/>
<feature type="domain" description="Bulb-type lectin" evidence="1">
    <location>
        <begin position="525"/>
        <end position="644"/>
    </location>
</feature>
<proteinExistence type="predicted"/>
<organism evidence="2">
    <name type="scientific">uncultured bacterium A1Q1_fos_1231</name>
    <dbReference type="NCBI Taxonomy" id="1256544"/>
    <lineage>
        <taxon>Bacteria</taxon>
        <taxon>environmental samples</taxon>
    </lineage>
</organism>
<dbReference type="SUPFAM" id="SSF51110">
    <property type="entry name" value="alpha-D-mannose-specific plant lectins"/>
    <property type="match status" value="1"/>
</dbReference>
<dbReference type="SUPFAM" id="SSF110221">
    <property type="entry name" value="AbfB domain"/>
    <property type="match status" value="1"/>
</dbReference>
<dbReference type="GO" id="GO:0046556">
    <property type="term" value="F:alpha-L-arabinofuranosidase activity"/>
    <property type="evidence" value="ECO:0007669"/>
    <property type="project" value="InterPro"/>
</dbReference>
<reference evidence="2" key="1">
    <citation type="submission" date="2012-09" db="EMBL/GenBank/DDBJ databases">
        <title>Metagenomic Characterization of a Microbial Community in Wastewater Detects High Levels of Antibiotic Resistance.</title>
        <authorList>
            <person name="Abrams M."/>
            <person name="Caldwell A."/>
            <person name="Vandaei E."/>
            <person name="Lee W."/>
            <person name="Perrott J."/>
            <person name="Khan S.Y."/>
            <person name="Ta J."/>
            <person name="Romero D."/>
            <person name="Nguyen V."/>
            <person name="Pourmand N."/>
            <person name="Ouverney C.C."/>
        </authorList>
    </citation>
    <scope>NUCLEOTIDE SEQUENCE</scope>
</reference>
<dbReference type="CDD" id="cd00257">
    <property type="entry name" value="beta-trefoil_FSCN-like"/>
    <property type="match status" value="1"/>
</dbReference>
<protein>
    <submittedName>
        <fullName evidence="2">Putative arabinofuranosidase</fullName>
    </submittedName>
</protein>
<sequence length="1231" mass="131557">MSLQIIEGIGKGIINQIVHHPASIVEGISEVATQGWQEARRIEVLSVVVGQGIIGAAGVVTSSFVTFANDAKALSLAAEGEIVALSKTSATEIAAWSRTAPGTAARFSTDAFTTVGEGLKQGWGWLSPFLSEALPSLAAPSIVARDVAMILLPGAFLAFEEMARQGNLTIEIGLKGAASAFSSASGQVGIYVGPKAAGQDSQWGFYTDWSISPLSIKSLFSGGTPKFTLELELTILHGKPSSMSGLQVVKLGVKAKLGTFLVEGAGLMRTGWPPVPIGARLSAGATLDLFKSNTEKSDKPQAPAKPPTWEVRPTGSIGAAPLGNGAYELLASTKGALSGLMLANTAYLQPTRQERARATGQVAALVEKMFTPLAYCELVVKKTTQWTETFRLCTDSDGNAWAKSGSAVPHALFRLVSGLADPTKFSIESVEDPPRYLYEHPTQGVRFAPYSVDNRFREAATFDLDAYGPDGSQSLRISTMYGSKRYLQMDETMMLLPTVGFLALAASPDRAAWSIEARPVPVEQGSTLLPLQLLRPGEYRRSPNGRYCLTLRADGALGVFHGSSPKTLRDEVWTASACAGSVFAQLGADGYLRVFQGSDPDDNGAALWSTGLLGQPGQCFAAVTNTGALTVFQGTPDEPGDLVWSSSRGAQPFSWASSRVALRAANGKFVGSNIRTPNPYIQDEPGLGAVADRVGECESFTLIELSTGHVALRSGKMQTIGLHPIFLDSLVMNVGLPTEHLLTMFRNADGTVSFQTQTGKFMGIVEADGSLAASASTRTESTKFRIVTLANDPISHSDQVFTIQAVHSGKLLDIDGGSHARGRSVVTNTASGAATQRWRISHLGDGYFHIVNIASEQSLDVAGSSTADAADVLQWPGHSGDNQIFAFQPCEDGSYLLIAKHSGKVLDVTGSGQADGTRVIQYTRNDTPNQRFRLALASSDDRNVVPLSVLAHISNVGDRTESAQTWVGVAGNSIQAMRLSFPSKEPWLQDLRLCYMGHVQNTGDTGWVEDGHLVGTPSSGMRLEGFAIKLETSPTASPLARQVLQELEIGYQARIVGQGMTDICRNGEFCGTRGQSLALDGIRVFINRRVAPSSASAEAVSGPAAAYEGQLIGSDAEPGLYRIENGRKRWIVNPETYFRLGYAWGQHRILSAALFERIPHGANLVYPGACGHEGQLIKSDTRPNVYKVEGGRKRWIVDEATFLGLGYEWSQIRVLPQQALDLIPFGENLTR</sequence>